<reference evidence="2 3" key="2">
    <citation type="journal article" date="2010" name="Stand. Genomic Sci.">
        <title>Complete genome sequence of Nakamurella multipartita type strain (Y-104).</title>
        <authorList>
            <person name="Tice H."/>
            <person name="Mayilraj S."/>
            <person name="Sims D."/>
            <person name="Lapidus A."/>
            <person name="Nolan M."/>
            <person name="Lucas S."/>
            <person name="Glavina Del Rio T."/>
            <person name="Copeland A."/>
            <person name="Cheng J.F."/>
            <person name="Meincke L."/>
            <person name="Bruce D."/>
            <person name="Goodwin L."/>
            <person name="Pitluck S."/>
            <person name="Ivanova N."/>
            <person name="Mavromatis K."/>
            <person name="Ovchinnikova G."/>
            <person name="Pati A."/>
            <person name="Chen A."/>
            <person name="Palaniappan K."/>
            <person name="Land M."/>
            <person name="Hauser L."/>
            <person name="Chang Y.J."/>
            <person name="Jeffries C.D."/>
            <person name="Detter J.C."/>
            <person name="Brettin T."/>
            <person name="Rohde M."/>
            <person name="Goker M."/>
            <person name="Bristow J."/>
            <person name="Eisen J.A."/>
            <person name="Markowitz V."/>
            <person name="Hugenholtz P."/>
            <person name="Kyrpides N.C."/>
            <person name="Klenk H.P."/>
            <person name="Chen F."/>
        </authorList>
    </citation>
    <scope>NUCLEOTIDE SEQUENCE [LARGE SCALE GENOMIC DNA]</scope>
    <source>
        <strain evidence="3">ATCC 700099 / DSM 44233 / CIP 104796 / JCM 9543 / NBRC 105858 / Y-104</strain>
    </source>
</reference>
<dbReference type="InterPro" id="IPR000835">
    <property type="entry name" value="HTH_MarR-typ"/>
</dbReference>
<dbReference type="HOGENOM" id="CLU_083287_2_2_11"/>
<dbReference type="EMBL" id="CP001737">
    <property type="protein sequence ID" value="ACV78698.1"/>
    <property type="molecule type" value="Genomic_DNA"/>
</dbReference>
<dbReference type="GO" id="GO:0006950">
    <property type="term" value="P:response to stress"/>
    <property type="evidence" value="ECO:0007669"/>
    <property type="project" value="TreeGrafter"/>
</dbReference>
<dbReference type="SMART" id="SM00347">
    <property type="entry name" value="HTH_MARR"/>
    <property type="match status" value="1"/>
</dbReference>
<organism evidence="2 3">
    <name type="scientific">Nakamurella multipartita (strain ATCC 700099 / DSM 44233 / CIP 104796 / JCM 9543 / NBRC 105858 / Y-104)</name>
    <name type="common">Microsphaera multipartita</name>
    <dbReference type="NCBI Taxonomy" id="479431"/>
    <lineage>
        <taxon>Bacteria</taxon>
        <taxon>Bacillati</taxon>
        <taxon>Actinomycetota</taxon>
        <taxon>Actinomycetes</taxon>
        <taxon>Nakamurellales</taxon>
        <taxon>Nakamurellaceae</taxon>
        <taxon>Nakamurella</taxon>
    </lineage>
</organism>
<dbReference type="Proteomes" id="UP000002218">
    <property type="component" value="Chromosome"/>
</dbReference>
<protein>
    <submittedName>
        <fullName evidence="2">Transcriptional regulator, MarR family</fullName>
    </submittedName>
</protein>
<keyword evidence="3" id="KW-1185">Reference proteome</keyword>
<dbReference type="OrthoDB" id="8635520at2"/>
<dbReference type="InParanoid" id="C8XKD6"/>
<dbReference type="Pfam" id="PF12802">
    <property type="entry name" value="MarR_2"/>
    <property type="match status" value="1"/>
</dbReference>
<dbReference type="PANTHER" id="PTHR33164">
    <property type="entry name" value="TRANSCRIPTIONAL REGULATOR, MARR FAMILY"/>
    <property type="match status" value="1"/>
</dbReference>
<name>C8XKD6_NAKMY</name>
<dbReference type="Gene3D" id="1.10.10.10">
    <property type="entry name" value="Winged helix-like DNA-binding domain superfamily/Winged helix DNA-binding domain"/>
    <property type="match status" value="1"/>
</dbReference>
<dbReference type="GO" id="GO:0003700">
    <property type="term" value="F:DNA-binding transcription factor activity"/>
    <property type="evidence" value="ECO:0007669"/>
    <property type="project" value="InterPro"/>
</dbReference>
<proteinExistence type="predicted"/>
<evidence type="ECO:0000313" key="2">
    <source>
        <dbReference type="EMBL" id="ACV78698.1"/>
    </source>
</evidence>
<dbReference type="InterPro" id="IPR039422">
    <property type="entry name" value="MarR/SlyA-like"/>
</dbReference>
<dbReference type="PANTHER" id="PTHR33164:SF99">
    <property type="entry name" value="MARR FAMILY REGULATORY PROTEIN"/>
    <property type="match status" value="1"/>
</dbReference>
<dbReference type="STRING" id="479431.Namu_2322"/>
<dbReference type="PROSITE" id="PS50995">
    <property type="entry name" value="HTH_MARR_2"/>
    <property type="match status" value="1"/>
</dbReference>
<gene>
    <name evidence="2" type="ordered locus">Namu_2322</name>
</gene>
<accession>C8XKD6</accession>
<feature type="domain" description="HTH marR-type" evidence="1">
    <location>
        <begin position="12"/>
        <end position="148"/>
    </location>
</feature>
<reference evidence="3" key="1">
    <citation type="submission" date="2009-09" db="EMBL/GenBank/DDBJ databases">
        <title>The complete genome of Nakamurella multipartita DSM 44233.</title>
        <authorList>
            <consortium name="US DOE Joint Genome Institute (JGI-PGF)"/>
            <person name="Lucas S."/>
            <person name="Copeland A."/>
            <person name="Lapidus A."/>
            <person name="Glavina del Rio T."/>
            <person name="Dalin E."/>
            <person name="Tice H."/>
            <person name="Bruce D."/>
            <person name="Goodwin L."/>
            <person name="Pitluck S."/>
            <person name="Kyrpides N."/>
            <person name="Mavromatis K."/>
            <person name="Ivanova N."/>
            <person name="Ovchinnikova G."/>
            <person name="Sims D."/>
            <person name="Meincke L."/>
            <person name="Brettin T."/>
            <person name="Detter J.C."/>
            <person name="Han C."/>
            <person name="Larimer F."/>
            <person name="Land M."/>
            <person name="Hauser L."/>
            <person name="Markowitz V."/>
            <person name="Cheng J.-F."/>
            <person name="Hugenholtz P."/>
            <person name="Woyke T."/>
            <person name="Wu D."/>
            <person name="Klenk H.-P."/>
            <person name="Eisen J.A."/>
        </authorList>
    </citation>
    <scope>NUCLEOTIDE SEQUENCE [LARGE SCALE GENOMIC DNA]</scope>
    <source>
        <strain evidence="3">ATCC 700099 / DSM 44233 / CIP 104796 / JCM 9543 / NBRC 105858 / Y-104</strain>
    </source>
</reference>
<dbReference type="InterPro" id="IPR036390">
    <property type="entry name" value="WH_DNA-bd_sf"/>
</dbReference>
<dbReference type="InterPro" id="IPR036388">
    <property type="entry name" value="WH-like_DNA-bd_sf"/>
</dbReference>
<dbReference type="AlphaFoldDB" id="C8XKD6"/>
<dbReference type="RefSeq" id="WP_015747588.1">
    <property type="nucleotide sequence ID" value="NC_013235.1"/>
</dbReference>
<evidence type="ECO:0000259" key="1">
    <source>
        <dbReference type="PROSITE" id="PS50995"/>
    </source>
</evidence>
<sequence length="193" mass="20228">MTSSPRWLSDSEQRAWRAIQQFGAPLAAALNRQLVADSALSSADYQVLVVLTEGGPEGLRAGELGRATGWEKSRLSHHLKRMQARGLVRREECRTDGRGLLVLITPAGRQAIADAAPGHVATVRDLVIDALTPEQLQVLAEAGEAVGARLTAVNCRAAEAEGFDTAAGADSVEGAVELPSIDAQGVGHVSTSS</sequence>
<evidence type="ECO:0000313" key="3">
    <source>
        <dbReference type="Proteomes" id="UP000002218"/>
    </source>
</evidence>
<dbReference type="SUPFAM" id="SSF46785">
    <property type="entry name" value="Winged helix' DNA-binding domain"/>
    <property type="match status" value="1"/>
</dbReference>
<dbReference type="eggNOG" id="COG1846">
    <property type="taxonomic scope" value="Bacteria"/>
</dbReference>
<dbReference type="KEGG" id="nml:Namu_2322"/>